<name>A0A368K0X3_9HYPH</name>
<dbReference type="AlphaFoldDB" id="A0A368K0X3"/>
<dbReference type="Proteomes" id="UP000253420">
    <property type="component" value="Unassembled WGS sequence"/>
</dbReference>
<accession>A0A368K0X3</accession>
<dbReference type="EMBL" id="QOZG01000006">
    <property type="protein sequence ID" value="RCS23037.1"/>
    <property type="molecule type" value="Genomic_DNA"/>
</dbReference>
<protein>
    <recommendedName>
        <fullName evidence="2">LysR substrate-binding domain-containing protein</fullName>
    </recommendedName>
</protein>
<evidence type="ECO:0000313" key="3">
    <source>
        <dbReference type="EMBL" id="RCS23037.1"/>
    </source>
</evidence>
<feature type="region of interest" description="Disordered" evidence="1">
    <location>
        <begin position="120"/>
        <end position="152"/>
    </location>
</feature>
<reference evidence="3 4" key="1">
    <citation type="submission" date="2018-07" db="EMBL/GenBank/DDBJ databases">
        <title>The draft genome of Phyllobacterium salinisoli.</title>
        <authorList>
            <person name="Liu L."/>
            <person name="Li L."/>
            <person name="Zhang X."/>
            <person name="Liang L."/>
        </authorList>
    </citation>
    <scope>NUCLEOTIDE SEQUENCE [LARGE SCALE GENOMIC DNA]</scope>
    <source>
        <strain evidence="3 4">LLAN61</strain>
    </source>
</reference>
<feature type="compositionally biased region" description="Basic residues" evidence="1">
    <location>
        <begin position="143"/>
        <end position="152"/>
    </location>
</feature>
<evidence type="ECO:0000313" key="4">
    <source>
        <dbReference type="Proteomes" id="UP000253420"/>
    </source>
</evidence>
<evidence type="ECO:0000259" key="2">
    <source>
        <dbReference type="Pfam" id="PF03466"/>
    </source>
</evidence>
<sequence>MHSHSPVAGGVPHSVDFIAVHGWKLLASKCGAPVSTNDLVQHICLPLFGMTHWTFISAGRERQVRLSARFSSSTIQGYHATCLAGGGIALLAVWSVEEDSEGGSSQRIDLGRMRCPGPINMGYPSDKQTGPAKGSGADIGIARRAHRSRIKE</sequence>
<dbReference type="Pfam" id="PF03466">
    <property type="entry name" value="LysR_substrate"/>
    <property type="match status" value="1"/>
</dbReference>
<dbReference type="SUPFAM" id="SSF53850">
    <property type="entry name" value="Periplasmic binding protein-like II"/>
    <property type="match status" value="1"/>
</dbReference>
<evidence type="ECO:0000256" key="1">
    <source>
        <dbReference type="SAM" id="MobiDB-lite"/>
    </source>
</evidence>
<gene>
    <name evidence="3" type="ORF">DUT91_16370</name>
</gene>
<dbReference type="Gene3D" id="3.40.190.290">
    <property type="match status" value="1"/>
</dbReference>
<comment type="caution">
    <text evidence="3">The sequence shown here is derived from an EMBL/GenBank/DDBJ whole genome shotgun (WGS) entry which is preliminary data.</text>
</comment>
<keyword evidence="4" id="KW-1185">Reference proteome</keyword>
<dbReference type="InterPro" id="IPR005119">
    <property type="entry name" value="LysR_subst-bd"/>
</dbReference>
<feature type="domain" description="LysR substrate-binding" evidence="2">
    <location>
        <begin position="28"/>
        <end position="132"/>
    </location>
</feature>
<organism evidence="3 4">
    <name type="scientific">Phyllobacterium salinisoli</name>
    <dbReference type="NCBI Taxonomy" id="1899321"/>
    <lineage>
        <taxon>Bacteria</taxon>
        <taxon>Pseudomonadati</taxon>
        <taxon>Pseudomonadota</taxon>
        <taxon>Alphaproteobacteria</taxon>
        <taxon>Hyphomicrobiales</taxon>
        <taxon>Phyllobacteriaceae</taxon>
        <taxon>Phyllobacterium</taxon>
    </lineage>
</organism>
<proteinExistence type="predicted"/>